<feature type="domain" description="BIG2" evidence="2">
    <location>
        <begin position="224"/>
        <end position="309"/>
    </location>
</feature>
<sequence>MKLVKHIRSFISLCLLLLITACGDSSDSPFPAPACGSADNPCKELVTFTISPSKQNTLVGMSQQFTATAYYDDGSQDDVTEQVSWQVSDQAIASISNDNNSQGLATGNSAGTATISANLFEFTATAKLYVMDESVEQLIIIPHDKTMPIGTEQQFTASLLLANKQTIDVTTQVTWQVDDQNIASLSDIASITAKSAGSAQLKANFNYQDNEFTAAANITVIDSVLSEIVISPVNAKLPLNSTAYFSAQAYFTDGHVEDISKQATWSVDDQAIVTIVETGAQAGYATAVEVGTTQITAEFNELTGFTQVEVTSATLVDIQVSPVNRITPAGTQVAYQAHAIYSDASHYDITELAAWSSSAPEVANIQFTGALSGVAQTFTPGVTEITAHYLDKTATETLTVTEAIAESLQITPVNPSIPFASQEQFSAIATYSDETSADVSQLATWHSSNTDIAVITPQGISAGFSSTITAGETIISADFDGLSAQTELTVTQATLIGLSLTPANSTVAAGAQQTYQLYGLYSDNSSRELNRYASWQSSETNLATISSNGVASTYKSGLVTISATYQGMTANAALTITQAN</sequence>
<evidence type="ECO:0000256" key="1">
    <source>
        <dbReference type="SAM" id="SignalP"/>
    </source>
</evidence>
<dbReference type="InterPro" id="IPR003343">
    <property type="entry name" value="Big_2"/>
</dbReference>
<dbReference type="Gene3D" id="2.60.40.1080">
    <property type="match status" value="6"/>
</dbReference>
<dbReference type="RefSeq" id="WP_130602104.1">
    <property type="nucleotide sequence ID" value="NZ_CP034759.1"/>
</dbReference>
<feature type="domain" description="BIG2" evidence="2">
    <location>
        <begin position="494"/>
        <end position="575"/>
    </location>
</feature>
<evidence type="ECO:0000259" key="2">
    <source>
        <dbReference type="SMART" id="SM00635"/>
    </source>
</evidence>
<keyword evidence="1" id="KW-0732">Signal</keyword>
<feature type="domain" description="BIG2" evidence="2">
    <location>
        <begin position="404"/>
        <end position="489"/>
    </location>
</feature>
<feature type="domain" description="BIG2" evidence="2">
    <location>
        <begin position="44"/>
        <end position="129"/>
    </location>
</feature>
<dbReference type="OrthoDB" id="6192638at2"/>
<dbReference type="KEGG" id="lsd:EMK97_10920"/>
<feature type="chain" id="PRO_5020904165" description="BIG2 domain-containing protein" evidence="1">
    <location>
        <begin position="24"/>
        <end position="580"/>
    </location>
</feature>
<dbReference type="FunFam" id="2.60.40.1080:FF:000001">
    <property type="entry name" value="Bacterial Ig-like domain, group 2"/>
    <property type="match status" value="1"/>
</dbReference>
<dbReference type="EMBL" id="CP034759">
    <property type="protein sequence ID" value="QBG36190.1"/>
    <property type="molecule type" value="Genomic_DNA"/>
</dbReference>
<protein>
    <recommendedName>
        <fullName evidence="2">BIG2 domain-containing protein</fullName>
    </recommendedName>
</protein>
<dbReference type="SUPFAM" id="SSF49373">
    <property type="entry name" value="Invasin/intimin cell-adhesion fragments"/>
    <property type="match status" value="2"/>
</dbReference>
<name>A0A4V0ZG62_9GAMM</name>
<dbReference type="Pfam" id="PF02368">
    <property type="entry name" value="Big_2"/>
    <property type="match status" value="3"/>
</dbReference>
<reference evidence="3 4" key="1">
    <citation type="submission" date="2018-12" db="EMBL/GenBank/DDBJ databases">
        <title>Complete genome of Litorilituus sediminis.</title>
        <authorList>
            <person name="Liu A."/>
            <person name="Rong J."/>
        </authorList>
    </citation>
    <scope>NUCLEOTIDE SEQUENCE [LARGE SCALE GENOMIC DNA]</scope>
    <source>
        <strain evidence="3 4">JCM 17549</strain>
    </source>
</reference>
<feature type="domain" description="BIG2" evidence="2">
    <location>
        <begin position="314"/>
        <end position="399"/>
    </location>
</feature>
<feature type="signal peptide" evidence="1">
    <location>
        <begin position="1"/>
        <end position="23"/>
    </location>
</feature>
<gene>
    <name evidence="3" type="ORF">EMK97_10920</name>
</gene>
<evidence type="ECO:0000313" key="4">
    <source>
        <dbReference type="Proteomes" id="UP000290244"/>
    </source>
</evidence>
<organism evidence="3 4">
    <name type="scientific">Litorilituus sediminis</name>
    <dbReference type="NCBI Taxonomy" id="718192"/>
    <lineage>
        <taxon>Bacteria</taxon>
        <taxon>Pseudomonadati</taxon>
        <taxon>Pseudomonadota</taxon>
        <taxon>Gammaproteobacteria</taxon>
        <taxon>Alteromonadales</taxon>
        <taxon>Colwelliaceae</taxon>
        <taxon>Litorilituus</taxon>
    </lineage>
</organism>
<dbReference type="Proteomes" id="UP000290244">
    <property type="component" value="Chromosome"/>
</dbReference>
<proteinExistence type="predicted"/>
<evidence type="ECO:0000313" key="3">
    <source>
        <dbReference type="EMBL" id="QBG36190.1"/>
    </source>
</evidence>
<dbReference type="AlphaFoldDB" id="A0A4V0ZG62"/>
<dbReference type="PROSITE" id="PS51257">
    <property type="entry name" value="PROKAR_LIPOPROTEIN"/>
    <property type="match status" value="1"/>
</dbReference>
<accession>A0A4V0ZG62</accession>
<dbReference type="InterPro" id="IPR008964">
    <property type="entry name" value="Invasin/intimin_cell_adhesion"/>
</dbReference>
<feature type="domain" description="BIG2" evidence="2">
    <location>
        <begin position="134"/>
        <end position="217"/>
    </location>
</feature>
<dbReference type="SMART" id="SM00635">
    <property type="entry name" value="BID_2"/>
    <property type="match status" value="6"/>
</dbReference>
<keyword evidence="4" id="KW-1185">Reference proteome</keyword>